<dbReference type="RefSeq" id="WP_173128429.1">
    <property type="nucleotide sequence ID" value="NZ_CBCSGW010000013.1"/>
</dbReference>
<dbReference type="Gene3D" id="3.50.50.60">
    <property type="entry name" value="FAD/NAD(P)-binding domain"/>
    <property type="match status" value="2"/>
</dbReference>
<evidence type="ECO:0000256" key="2">
    <source>
        <dbReference type="ARBA" id="ARBA00009410"/>
    </source>
</evidence>
<keyword evidence="7" id="KW-1185">Reference proteome</keyword>
<dbReference type="EMBL" id="JAAATY010000005">
    <property type="protein sequence ID" value="NRN65096.1"/>
    <property type="molecule type" value="Genomic_DNA"/>
</dbReference>
<comment type="caution">
    <text evidence="6">The sequence shown here is derived from an EMBL/GenBank/DDBJ whole genome shotgun (WGS) entry which is preliminary data.</text>
</comment>
<dbReference type="Pfam" id="PF01266">
    <property type="entry name" value="DAO"/>
    <property type="match status" value="1"/>
</dbReference>
<accession>A0ABX2F1A0</accession>
<reference evidence="6 7" key="1">
    <citation type="submission" date="2020-01" db="EMBL/GenBank/DDBJ databases">
        <title>Kibdelosporangium persica a novel Actinomycetes from a hot desert in Iran.</title>
        <authorList>
            <person name="Safaei N."/>
            <person name="Zaburannyi N."/>
            <person name="Mueller R."/>
            <person name="Wink J."/>
        </authorList>
    </citation>
    <scope>NUCLEOTIDE SEQUENCE [LARGE SCALE GENOMIC DNA]</scope>
    <source>
        <strain evidence="6 7">4NS15</strain>
    </source>
</reference>
<evidence type="ECO:0000256" key="1">
    <source>
        <dbReference type="ARBA" id="ARBA00001974"/>
    </source>
</evidence>
<evidence type="ECO:0000313" key="6">
    <source>
        <dbReference type="EMBL" id="NRN65096.1"/>
    </source>
</evidence>
<dbReference type="SUPFAM" id="SSF51905">
    <property type="entry name" value="FAD/NAD(P)-binding domain"/>
    <property type="match status" value="1"/>
</dbReference>
<dbReference type="InterPro" id="IPR006076">
    <property type="entry name" value="FAD-dep_OxRdtase"/>
</dbReference>
<sequence>MRILLIHPSAGTSDPATVIHRPDLVTASDEVVAEAIEELRPDAVVRPEGDVDAALAAAERDFADRMPIPAGTQGNSVAMVGAGIVNLVSALTLVRAGYQVDVYERSPDPRADADWTVYGCTRGGGDGRMFTLTEADSYNSRSWPGNDLLTRPVTDHGWLVAKPGALSARELAWANDFHRIPAWLADSYTQDIFDTNRAAGQGWERLMASDPGLFDGYRDGILRLYTDDDYFQWHVDRNNRLGATRNVLTPHQVRAAYPALADAPVAGGLEVVGFTVNIHRFMARLVDLLVAEGVRFQWDTAVTGIRWAGTTPDGLLTDGGTIKADHYVLSPGAYGEELLRGTASHGQIMGMLGVWLTVPNVEPRLDHSVKIARKGHRAEETNVTLGTGPDGAPILICGAGYGWTGTDPAAIDQAELETLFEALADTIRRFFPKAYAAAREAGTLAASRRICVRPWTASCLGVFETMVTASGGTLVVTGGHNTGGFTQSPDVADAVLAALRGRRHRMHTRFHPARLDRFYSADTVSLRITS</sequence>
<evidence type="ECO:0000256" key="3">
    <source>
        <dbReference type="ARBA" id="ARBA00022630"/>
    </source>
</evidence>
<evidence type="ECO:0000259" key="5">
    <source>
        <dbReference type="Pfam" id="PF01266"/>
    </source>
</evidence>
<comment type="cofactor">
    <cofactor evidence="1">
        <name>FAD</name>
        <dbReference type="ChEBI" id="CHEBI:57692"/>
    </cofactor>
</comment>
<feature type="domain" description="FAD dependent oxidoreductase" evidence="5">
    <location>
        <begin position="77"/>
        <end position="494"/>
    </location>
</feature>
<proteinExistence type="inferred from homology"/>
<protein>
    <submittedName>
        <fullName evidence="6">D-amino acid dehydrogenase small subunit</fullName>
    </submittedName>
</protein>
<dbReference type="InterPro" id="IPR036188">
    <property type="entry name" value="FAD/NAD-bd_sf"/>
</dbReference>
<gene>
    <name evidence="6" type="ORF">GC106_23060</name>
</gene>
<dbReference type="Proteomes" id="UP000763557">
    <property type="component" value="Unassembled WGS sequence"/>
</dbReference>
<evidence type="ECO:0000256" key="4">
    <source>
        <dbReference type="ARBA" id="ARBA00023002"/>
    </source>
</evidence>
<keyword evidence="3" id="KW-0285">Flavoprotein</keyword>
<dbReference type="PANTHER" id="PTHR13847:SF286">
    <property type="entry name" value="D-AMINO ACID DEHYDROGENASE"/>
    <property type="match status" value="1"/>
</dbReference>
<dbReference type="PANTHER" id="PTHR13847">
    <property type="entry name" value="SARCOSINE DEHYDROGENASE-RELATED"/>
    <property type="match status" value="1"/>
</dbReference>
<name>A0ABX2F1A0_9PSEU</name>
<dbReference type="Gene3D" id="3.30.9.10">
    <property type="entry name" value="D-Amino Acid Oxidase, subunit A, domain 2"/>
    <property type="match status" value="1"/>
</dbReference>
<keyword evidence="4" id="KW-0560">Oxidoreductase</keyword>
<comment type="similarity">
    <text evidence="2">Belongs to the DadA oxidoreductase family.</text>
</comment>
<evidence type="ECO:0000313" key="7">
    <source>
        <dbReference type="Proteomes" id="UP000763557"/>
    </source>
</evidence>
<organism evidence="6 7">
    <name type="scientific">Kibdelosporangium persicum</name>
    <dbReference type="NCBI Taxonomy" id="2698649"/>
    <lineage>
        <taxon>Bacteria</taxon>
        <taxon>Bacillati</taxon>
        <taxon>Actinomycetota</taxon>
        <taxon>Actinomycetes</taxon>
        <taxon>Pseudonocardiales</taxon>
        <taxon>Pseudonocardiaceae</taxon>
        <taxon>Kibdelosporangium</taxon>
    </lineage>
</organism>